<organism evidence="1 2">
    <name type="scientific">Taklimakanibacter albus</name>
    <dbReference type="NCBI Taxonomy" id="2800327"/>
    <lineage>
        <taxon>Bacteria</taxon>
        <taxon>Pseudomonadati</taxon>
        <taxon>Pseudomonadota</taxon>
        <taxon>Alphaproteobacteria</taxon>
        <taxon>Hyphomicrobiales</taxon>
        <taxon>Aestuariivirgaceae</taxon>
        <taxon>Taklimakanibacter</taxon>
    </lineage>
</organism>
<comment type="caution">
    <text evidence="1">The sequence shown here is derived from an EMBL/GenBank/DDBJ whole genome shotgun (WGS) entry which is preliminary data.</text>
</comment>
<reference evidence="1" key="1">
    <citation type="submission" date="2021-01" db="EMBL/GenBank/DDBJ databases">
        <authorList>
            <person name="Sun Q."/>
        </authorList>
    </citation>
    <scope>NUCLEOTIDE SEQUENCE</scope>
    <source>
        <strain evidence="1">YIM B02566</strain>
    </source>
</reference>
<protein>
    <submittedName>
        <fullName evidence="1">TetR family transcriptional regulator</fullName>
    </submittedName>
</protein>
<sequence>MATQAARDTRAQLLDAAEAVVAEQGVRALTLDAVAARSGISKGGLLYHFRSKEDLAAAMIERSIAWFDQALVEAGTKESDAKGRFTRAYVKASLGMTPLTGAGFDNLCSAITTALLSFPERLGPVQDQGARTQADVERDGLDPVVATIIRLAVDGLWLSENFNLMRFDPDLKAKVAARLLEWTRNEPK</sequence>
<evidence type="ECO:0000313" key="2">
    <source>
        <dbReference type="Proteomes" id="UP000616151"/>
    </source>
</evidence>
<keyword evidence="2" id="KW-1185">Reference proteome</keyword>
<gene>
    <name evidence="1" type="ORF">JHL16_22580</name>
</gene>
<evidence type="ECO:0000313" key="1">
    <source>
        <dbReference type="EMBL" id="MBK1869164.1"/>
    </source>
</evidence>
<name>A0ACC5R926_9HYPH</name>
<dbReference type="EMBL" id="JAENHL010000007">
    <property type="protein sequence ID" value="MBK1869164.1"/>
    <property type="molecule type" value="Genomic_DNA"/>
</dbReference>
<accession>A0ACC5R926</accession>
<proteinExistence type="predicted"/>
<dbReference type="Proteomes" id="UP000616151">
    <property type="component" value="Unassembled WGS sequence"/>
</dbReference>